<dbReference type="InterPro" id="IPR052561">
    <property type="entry name" value="ComplexI_Subunit1"/>
</dbReference>
<dbReference type="EMBL" id="BNFF01000002">
    <property type="protein sequence ID" value="GHK58014.1"/>
    <property type="molecule type" value="Genomic_DNA"/>
</dbReference>
<proteinExistence type="predicted"/>
<keyword evidence="3 5" id="KW-1133">Transmembrane helix</keyword>
<sequence>MSLLIALLQALVLFAVAPLLSGIVRVARARLHNRRGPGVLQEYRDILKLLGRQSVGPDASGWVFRLTPYVMVGVMLTIATALPVVTVDSRCRCWEISSP</sequence>
<comment type="caution">
    <text evidence="6">The sequence shown here is derived from an EMBL/GenBank/DDBJ whole genome shotgun (WGS) entry which is preliminary data.</text>
</comment>
<dbReference type="Proteomes" id="UP000655094">
    <property type="component" value="Unassembled WGS sequence"/>
</dbReference>
<gene>
    <name evidence="6" type="ORF">KPZU09_77500</name>
</gene>
<evidence type="ECO:0000256" key="5">
    <source>
        <dbReference type="SAM" id="Phobius"/>
    </source>
</evidence>
<dbReference type="AlphaFoldDB" id="A0A919I0I0"/>
<accession>A0A919I0I0</accession>
<evidence type="ECO:0000256" key="1">
    <source>
        <dbReference type="ARBA" id="ARBA00004141"/>
    </source>
</evidence>
<evidence type="ECO:0000256" key="4">
    <source>
        <dbReference type="ARBA" id="ARBA00023136"/>
    </source>
</evidence>
<dbReference type="InterPro" id="IPR001694">
    <property type="entry name" value="NADH_UbQ_OxRdtase_su1/FPO"/>
</dbReference>
<evidence type="ECO:0000256" key="3">
    <source>
        <dbReference type="ARBA" id="ARBA00022989"/>
    </source>
</evidence>
<dbReference type="PANTHER" id="PTHR43359:SF1">
    <property type="entry name" value="FORMATE HYDROGENLYASE SUBUNIT 4-RELATED"/>
    <property type="match status" value="1"/>
</dbReference>
<reference evidence="6" key="1">
    <citation type="submission" date="2020-10" db="EMBL/GenBank/DDBJ databases">
        <title>Genome Sequence of ESBL Producing Zambian Clinical Strains.</title>
        <authorList>
            <person name="Shawa M."/>
            <person name="Furuta Y."/>
            <person name="Simbotwe M."/>
            <person name="Mulenga E."/>
            <person name="Mubanga M."/>
            <person name="Mulenga G."/>
            <person name="Kaile C."/>
            <person name="Zorigt T."/>
            <person name="Hang'ombe B."/>
            <person name="Higashi H."/>
        </authorList>
    </citation>
    <scope>NUCLEOTIDE SEQUENCE</scope>
    <source>
        <strain evidence="6">Zam_UTH_09</strain>
    </source>
</reference>
<evidence type="ECO:0008006" key="8">
    <source>
        <dbReference type="Google" id="ProtNLM"/>
    </source>
</evidence>
<keyword evidence="4 5" id="KW-0472">Membrane</keyword>
<comment type="subcellular location">
    <subcellularLocation>
        <location evidence="1">Membrane</location>
        <topology evidence="1">Multi-pass membrane protein</topology>
    </subcellularLocation>
</comment>
<protein>
    <recommendedName>
        <fullName evidence="8">Formate hydrogenlyase subunit 4</fullName>
    </recommendedName>
</protein>
<dbReference type="GO" id="GO:0005886">
    <property type="term" value="C:plasma membrane"/>
    <property type="evidence" value="ECO:0007669"/>
    <property type="project" value="TreeGrafter"/>
</dbReference>
<dbReference type="InterPro" id="IPR018086">
    <property type="entry name" value="NADH_UbQ_OxRdtase_su1_CS"/>
</dbReference>
<organism evidence="6 7">
    <name type="scientific">Klebsiella pneumoniae</name>
    <dbReference type="NCBI Taxonomy" id="573"/>
    <lineage>
        <taxon>Bacteria</taxon>
        <taxon>Pseudomonadati</taxon>
        <taxon>Pseudomonadota</taxon>
        <taxon>Gammaproteobacteria</taxon>
        <taxon>Enterobacterales</taxon>
        <taxon>Enterobacteriaceae</taxon>
        <taxon>Klebsiella/Raoultella group</taxon>
        <taxon>Klebsiella</taxon>
        <taxon>Klebsiella pneumoniae complex</taxon>
    </lineage>
</organism>
<dbReference type="PANTHER" id="PTHR43359">
    <property type="entry name" value="FORMATE HYDROGENLYASE SUBUNIT 4"/>
    <property type="match status" value="1"/>
</dbReference>
<evidence type="ECO:0000313" key="6">
    <source>
        <dbReference type="EMBL" id="GHK58014.1"/>
    </source>
</evidence>
<dbReference type="Pfam" id="PF00146">
    <property type="entry name" value="NADHdh"/>
    <property type="match status" value="1"/>
</dbReference>
<dbReference type="PROSITE" id="PS00667">
    <property type="entry name" value="COMPLEX1_ND1_1"/>
    <property type="match status" value="1"/>
</dbReference>
<evidence type="ECO:0000256" key="2">
    <source>
        <dbReference type="ARBA" id="ARBA00022692"/>
    </source>
</evidence>
<evidence type="ECO:0000313" key="7">
    <source>
        <dbReference type="Proteomes" id="UP000655094"/>
    </source>
</evidence>
<keyword evidence="2 5" id="KW-0812">Transmembrane</keyword>
<feature type="transmembrane region" description="Helical" evidence="5">
    <location>
        <begin position="66"/>
        <end position="87"/>
    </location>
</feature>
<name>A0A919I0I0_KLEPN</name>